<organism evidence="3 4">
    <name type="scientific">Dinghuibacter silviterrae</name>
    <dbReference type="NCBI Taxonomy" id="1539049"/>
    <lineage>
        <taxon>Bacteria</taxon>
        <taxon>Pseudomonadati</taxon>
        <taxon>Bacteroidota</taxon>
        <taxon>Chitinophagia</taxon>
        <taxon>Chitinophagales</taxon>
        <taxon>Chitinophagaceae</taxon>
        <taxon>Dinghuibacter</taxon>
    </lineage>
</organism>
<gene>
    <name evidence="3" type="ORF">EDB95_4907</name>
</gene>
<name>A0A4R8DHX3_9BACT</name>
<dbReference type="InterPro" id="IPR014729">
    <property type="entry name" value="Rossmann-like_a/b/a_fold"/>
</dbReference>
<sequence length="296" mass="34355">MNTIIDQALSIYKPVQILLLFSGGHDSLCSTHYCANYLTAKGLDFSVYHGNTSIGIGQTREFVRDVCRQYSWKLTERTPEPGNRYEDLVRKYGFPGPASHKYMYRMLKERPLRNFVTHVCKSSTYARENVLLLTGIRGSESKIRMGYREQITKEGSRIWCSPIFFWSAEDIEQYIISHGLPRNSVKDAICISGECLCGAFAGKEEWYEINLHFPEAADEIRRLHKIAIANGHPWEWASYPVPYQRSIKSAPAKLYLCVGCEARNHADSDPLKNERKVRKRQRRRARIEEDRQRRKK</sequence>
<comment type="caution">
    <text evidence="3">The sequence shown here is derived from an EMBL/GenBank/DDBJ whole genome shotgun (WGS) entry which is preliminary data.</text>
</comment>
<dbReference type="SUPFAM" id="SSF52402">
    <property type="entry name" value="Adenine nucleotide alpha hydrolases-like"/>
    <property type="match status" value="1"/>
</dbReference>
<dbReference type="InterPro" id="IPR002500">
    <property type="entry name" value="PAPS_reduct_dom"/>
</dbReference>
<dbReference type="RefSeq" id="WP_162852768.1">
    <property type="nucleotide sequence ID" value="NZ_SODV01000002.1"/>
</dbReference>
<evidence type="ECO:0000259" key="2">
    <source>
        <dbReference type="Pfam" id="PF01507"/>
    </source>
</evidence>
<dbReference type="PANTHER" id="PTHR43196:SF2">
    <property type="entry name" value="PHOSPHOADENOSINE PHOSPHOSULFATE REDUCTASE"/>
    <property type="match status" value="1"/>
</dbReference>
<feature type="compositionally biased region" description="Basic and acidic residues" evidence="1">
    <location>
        <begin position="286"/>
        <end position="296"/>
    </location>
</feature>
<dbReference type="InterPro" id="IPR050128">
    <property type="entry name" value="Sulfate_adenylyltrnsfr_sub2"/>
</dbReference>
<feature type="region of interest" description="Disordered" evidence="1">
    <location>
        <begin position="267"/>
        <end position="296"/>
    </location>
</feature>
<protein>
    <submittedName>
        <fullName evidence="3">Phosphoadenosine phosphosulfate reductase family protein</fullName>
    </submittedName>
</protein>
<accession>A0A4R8DHX3</accession>
<evidence type="ECO:0000313" key="4">
    <source>
        <dbReference type="Proteomes" id="UP000294498"/>
    </source>
</evidence>
<evidence type="ECO:0000313" key="3">
    <source>
        <dbReference type="EMBL" id="TDW97068.1"/>
    </source>
</evidence>
<dbReference type="AlphaFoldDB" id="A0A4R8DHX3"/>
<dbReference type="GO" id="GO:0003824">
    <property type="term" value="F:catalytic activity"/>
    <property type="evidence" value="ECO:0007669"/>
    <property type="project" value="InterPro"/>
</dbReference>
<dbReference type="PANTHER" id="PTHR43196">
    <property type="entry name" value="SULFATE ADENYLYLTRANSFERASE SUBUNIT 2"/>
    <property type="match status" value="1"/>
</dbReference>
<keyword evidence="4" id="KW-1185">Reference proteome</keyword>
<feature type="compositionally biased region" description="Basic residues" evidence="1">
    <location>
        <begin position="275"/>
        <end position="285"/>
    </location>
</feature>
<evidence type="ECO:0000256" key="1">
    <source>
        <dbReference type="SAM" id="MobiDB-lite"/>
    </source>
</evidence>
<dbReference type="Gene3D" id="3.40.50.620">
    <property type="entry name" value="HUPs"/>
    <property type="match status" value="1"/>
</dbReference>
<proteinExistence type="predicted"/>
<feature type="domain" description="Phosphoadenosine phosphosulphate reductase" evidence="2">
    <location>
        <begin position="17"/>
        <end position="189"/>
    </location>
</feature>
<reference evidence="3 4" key="1">
    <citation type="submission" date="2019-03" db="EMBL/GenBank/DDBJ databases">
        <title>Genomic Encyclopedia of Type Strains, Phase IV (KMG-IV): sequencing the most valuable type-strain genomes for metagenomic binning, comparative biology and taxonomic classification.</title>
        <authorList>
            <person name="Goeker M."/>
        </authorList>
    </citation>
    <scope>NUCLEOTIDE SEQUENCE [LARGE SCALE GENOMIC DNA]</scope>
    <source>
        <strain evidence="3 4">DSM 100059</strain>
    </source>
</reference>
<dbReference type="Pfam" id="PF01507">
    <property type="entry name" value="PAPS_reduct"/>
    <property type="match status" value="1"/>
</dbReference>
<dbReference type="Proteomes" id="UP000294498">
    <property type="component" value="Unassembled WGS sequence"/>
</dbReference>
<dbReference type="EMBL" id="SODV01000002">
    <property type="protein sequence ID" value="TDW97068.1"/>
    <property type="molecule type" value="Genomic_DNA"/>
</dbReference>